<dbReference type="RefSeq" id="WP_248434141.1">
    <property type="nucleotide sequence ID" value="NZ_CP096205.1"/>
</dbReference>
<dbReference type="EMBL" id="CP096205">
    <property type="protein sequence ID" value="UPQ79146.1"/>
    <property type="molecule type" value="Genomic_DNA"/>
</dbReference>
<name>A0ABY4KEB6_9FLAO</name>
<dbReference type="Proteomes" id="UP000830583">
    <property type="component" value="Chromosome"/>
</dbReference>
<proteinExistence type="predicted"/>
<accession>A0ABY4KEB6</accession>
<gene>
    <name evidence="1" type="ORF">M0M57_16185</name>
</gene>
<protein>
    <submittedName>
        <fullName evidence="1">Uncharacterized protein</fullName>
    </submittedName>
</protein>
<keyword evidence="2" id="KW-1185">Reference proteome</keyword>
<reference evidence="1" key="1">
    <citation type="submission" date="2022-04" db="EMBL/GenBank/DDBJ databases">
        <title>Consumption of N2O by Flavobacterium azooxidireducens sp. nov. isolated from Decomposing Leaf Litter of Phragmites australis (Cav.).</title>
        <authorList>
            <person name="Behrendt U."/>
            <person name="Spanner T."/>
            <person name="Augustin J."/>
            <person name="Horn M.A."/>
            <person name="Kolb S."/>
            <person name="Ulrich A."/>
        </authorList>
    </citation>
    <scope>NUCLEOTIDE SEQUENCE</scope>
    <source>
        <strain evidence="1">IGB 4-14</strain>
    </source>
</reference>
<evidence type="ECO:0000313" key="2">
    <source>
        <dbReference type="Proteomes" id="UP000830583"/>
    </source>
</evidence>
<organism evidence="1 2">
    <name type="scientific">Flavobacterium azooxidireducens</name>
    <dbReference type="NCBI Taxonomy" id="1871076"/>
    <lineage>
        <taxon>Bacteria</taxon>
        <taxon>Pseudomonadati</taxon>
        <taxon>Bacteroidota</taxon>
        <taxon>Flavobacteriia</taxon>
        <taxon>Flavobacteriales</taxon>
        <taxon>Flavobacteriaceae</taxon>
        <taxon>Flavobacterium</taxon>
    </lineage>
</organism>
<evidence type="ECO:0000313" key="1">
    <source>
        <dbReference type="EMBL" id="UPQ79146.1"/>
    </source>
</evidence>
<sequence>MNVAQPPLTKIADFRQPEAFHEETLSWQRELSSLSSATSVSGQTLAVIIQKIPPPSTKYLYFLANKILSPAF</sequence>